<dbReference type="AlphaFoldDB" id="A0A3B0BCV1"/>
<dbReference type="SUPFAM" id="SSF54001">
    <property type="entry name" value="Cysteine proteinases"/>
    <property type="match status" value="1"/>
</dbReference>
<dbReference type="Gene3D" id="3.90.1720.10">
    <property type="entry name" value="endopeptidase domain like (from Nostoc punctiforme)"/>
    <property type="match status" value="1"/>
</dbReference>
<feature type="region of interest" description="Disordered" evidence="1">
    <location>
        <begin position="42"/>
        <end position="61"/>
    </location>
</feature>
<evidence type="ECO:0000313" key="5">
    <source>
        <dbReference type="Proteomes" id="UP000270343"/>
    </source>
</evidence>
<dbReference type="Proteomes" id="UP000270343">
    <property type="component" value="Unassembled WGS sequence"/>
</dbReference>
<evidence type="ECO:0000259" key="3">
    <source>
        <dbReference type="PROSITE" id="PS50911"/>
    </source>
</evidence>
<organism evidence="4 5">
    <name type="scientific">Streptomyces klenkii</name>
    <dbReference type="NCBI Taxonomy" id="1420899"/>
    <lineage>
        <taxon>Bacteria</taxon>
        <taxon>Bacillati</taxon>
        <taxon>Actinomycetota</taxon>
        <taxon>Actinomycetes</taxon>
        <taxon>Kitasatosporales</taxon>
        <taxon>Streptomycetaceae</taxon>
        <taxon>Streptomyces</taxon>
    </lineage>
</organism>
<feature type="signal peptide" evidence="2">
    <location>
        <begin position="1"/>
        <end position="29"/>
    </location>
</feature>
<name>A0A3B0BCV1_9ACTN</name>
<reference evidence="4 5" key="1">
    <citation type="journal article" date="2015" name="Antonie Van Leeuwenhoek">
        <title>Streptomyces klenkii sp. nov., isolated from deep marine sediment.</title>
        <authorList>
            <person name="Veyisoglu A."/>
            <person name="Sahin N."/>
        </authorList>
    </citation>
    <scope>NUCLEOTIDE SEQUENCE [LARGE SCALE GENOMIC DNA]</scope>
    <source>
        <strain evidence="4 5">KCTC 29202</strain>
    </source>
</reference>
<dbReference type="Pfam" id="PF05257">
    <property type="entry name" value="CHAP"/>
    <property type="match status" value="1"/>
</dbReference>
<accession>A0A3B0BCV1</accession>
<gene>
    <name evidence="4" type="ORF">D7231_22840</name>
</gene>
<evidence type="ECO:0000256" key="2">
    <source>
        <dbReference type="SAM" id="SignalP"/>
    </source>
</evidence>
<comment type="caution">
    <text evidence="4">The sequence shown here is derived from an EMBL/GenBank/DDBJ whole genome shotgun (WGS) entry which is preliminary data.</text>
</comment>
<keyword evidence="5" id="KW-1185">Reference proteome</keyword>
<evidence type="ECO:0000313" key="4">
    <source>
        <dbReference type="EMBL" id="RKN69887.1"/>
    </source>
</evidence>
<dbReference type="InterPro" id="IPR007921">
    <property type="entry name" value="CHAP_dom"/>
</dbReference>
<feature type="region of interest" description="Disordered" evidence="1">
    <location>
        <begin position="91"/>
        <end position="121"/>
    </location>
</feature>
<keyword evidence="2" id="KW-0732">Signal</keyword>
<dbReference type="EMBL" id="RBAM01000009">
    <property type="protein sequence ID" value="RKN69887.1"/>
    <property type="molecule type" value="Genomic_DNA"/>
</dbReference>
<evidence type="ECO:0000256" key="1">
    <source>
        <dbReference type="SAM" id="MobiDB-lite"/>
    </source>
</evidence>
<feature type="compositionally biased region" description="Acidic residues" evidence="1">
    <location>
        <begin position="52"/>
        <end position="61"/>
    </location>
</feature>
<feature type="chain" id="PRO_5017423538" evidence="2">
    <location>
        <begin position="30"/>
        <end position="252"/>
    </location>
</feature>
<protein>
    <submittedName>
        <fullName evidence="4">CHAP domain-containing protein</fullName>
    </submittedName>
</protein>
<dbReference type="InterPro" id="IPR038765">
    <property type="entry name" value="Papain-like_cys_pep_sf"/>
</dbReference>
<dbReference type="PROSITE" id="PS50911">
    <property type="entry name" value="CHAP"/>
    <property type="match status" value="1"/>
</dbReference>
<dbReference type="OrthoDB" id="4210784at2"/>
<proteinExistence type="predicted"/>
<feature type="domain" description="Peptidase C51" evidence="3">
    <location>
        <begin position="117"/>
        <end position="246"/>
    </location>
</feature>
<sequence>MDNRRAIAPVTAVLLFLTSALLALTGATAAPALAAAPFAAHSGTRAGTGPEPDTDPDAVDEGVDEAVDGAVNEAAERQRIVDRTTDALTTPKRFRLKPGGPVLRSVPGRPDRDTNYLGKGNSNANMNEYNGFARNPNARQWCGFFAAAMWGRRGVPADAGSSRAWRTGVGRRWHPYAAGRLPKPGDVLMWAGRGTAGHVGVVAAVSGTRVTTVEGNTGYHSDSIARQRYEWTGAGPVLKDRSKTIQGFASRF</sequence>
<dbReference type="RefSeq" id="WP_120757370.1">
    <property type="nucleotide sequence ID" value="NZ_RBAM01000009.1"/>
</dbReference>